<comment type="caution">
    <text evidence="1">The sequence shown here is derived from an EMBL/GenBank/DDBJ whole genome shotgun (WGS) entry which is preliminary data.</text>
</comment>
<feature type="non-terminal residue" evidence="1">
    <location>
        <position position="84"/>
    </location>
</feature>
<gene>
    <name evidence="1" type="ORF">NVV43_27965</name>
</gene>
<dbReference type="Proteomes" id="UP001206878">
    <property type="component" value="Unassembled WGS sequence"/>
</dbReference>
<dbReference type="AlphaFoldDB" id="A0AAW5MTB1"/>
<protein>
    <submittedName>
        <fullName evidence="1">Uncharacterized protein</fullName>
    </submittedName>
</protein>
<evidence type="ECO:0000313" key="2">
    <source>
        <dbReference type="Proteomes" id="UP001206878"/>
    </source>
</evidence>
<proteinExistence type="predicted"/>
<organism evidence="1 2">
    <name type="scientific">Escherichia marmotae</name>
    <dbReference type="NCBI Taxonomy" id="1499973"/>
    <lineage>
        <taxon>Bacteria</taxon>
        <taxon>Pseudomonadati</taxon>
        <taxon>Pseudomonadota</taxon>
        <taxon>Gammaproteobacteria</taxon>
        <taxon>Enterobacterales</taxon>
        <taxon>Enterobacteriaceae</taxon>
        <taxon>Escherichia</taxon>
    </lineage>
</organism>
<feature type="non-terminal residue" evidence="1">
    <location>
        <position position="1"/>
    </location>
</feature>
<name>A0AAW5MTB1_9ESCH</name>
<sequence>VVLTAPHSDAASWDPILIAFRGNPFFQLSAKVPLFVTATDGDWQSSVRRLMQGATHTIIDVSALTPGVLTEIEMLRQLAGWDRV</sequence>
<accession>A0AAW5MTB1</accession>
<dbReference type="EMBL" id="JANPXH010001089">
    <property type="protein sequence ID" value="MCR6679304.1"/>
    <property type="molecule type" value="Genomic_DNA"/>
</dbReference>
<reference evidence="1" key="1">
    <citation type="submission" date="2022-07" db="EMBL/GenBank/DDBJ databases">
        <title>Diversity of ethanolamine utilization by human commensal Escherichia coli.</title>
        <authorList>
            <person name="Jubelin G."/>
        </authorList>
    </citation>
    <scope>NUCLEOTIDE SEQUENCE</scope>
    <source>
        <strain evidence="1">S1</strain>
    </source>
</reference>
<evidence type="ECO:0000313" key="1">
    <source>
        <dbReference type="EMBL" id="MCR6679304.1"/>
    </source>
</evidence>